<feature type="compositionally biased region" description="Polar residues" evidence="2">
    <location>
        <begin position="109"/>
        <end position="118"/>
    </location>
</feature>
<feature type="compositionally biased region" description="Pro residues" evidence="2">
    <location>
        <begin position="1241"/>
        <end position="1256"/>
    </location>
</feature>
<feature type="compositionally biased region" description="Basic and acidic residues" evidence="2">
    <location>
        <begin position="454"/>
        <end position="466"/>
    </location>
</feature>
<feature type="compositionally biased region" description="Basic and acidic residues" evidence="2">
    <location>
        <begin position="933"/>
        <end position="943"/>
    </location>
</feature>
<protein>
    <submittedName>
        <fullName evidence="5">Uncharacterized protein LOC101855827</fullName>
    </submittedName>
</protein>
<feature type="compositionally biased region" description="Gly residues" evidence="2">
    <location>
        <begin position="1114"/>
        <end position="1127"/>
    </location>
</feature>
<evidence type="ECO:0000313" key="5">
    <source>
        <dbReference type="RefSeq" id="XP_005109426.2"/>
    </source>
</evidence>
<feature type="region of interest" description="Disordered" evidence="2">
    <location>
        <begin position="894"/>
        <end position="943"/>
    </location>
</feature>
<dbReference type="GeneID" id="101855827"/>
<keyword evidence="1" id="KW-0862">Zinc</keyword>
<dbReference type="Proteomes" id="UP000694888">
    <property type="component" value="Unplaced"/>
</dbReference>
<feature type="region of interest" description="Disordered" evidence="2">
    <location>
        <begin position="1296"/>
        <end position="1327"/>
    </location>
</feature>
<evidence type="ECO:0000256" key="1">
    <source>
        <dbReference type="PROSITE-ProRule" id="PRU00042"/>
    </source>
</evidence>
<evidence type="ECO:0000313" key="4">
    <source>
        <dbReference type="Proteomes" id="UP000694888"/>
    </source>
</evidence>
<feature type="compositionally biased region" description="Low complexity" evidence="2">
    <location>
        <begin position="1296"/>
        <end position="1314"/>
    </location>
</feature>
<feature type="region of interest" description="Disordered" evidence="2">
    <location>
        <begin position="422"/>
        <end position="497"/>
    </location>
</feature>
<feature type="domain" description="C2H2-type" evidence="3">
    <location>
        <begin position="273"/>
        <end position="300"/>
    </location>
</feature>
<feature type="compositionally biased region" description="Polar residues" evidence="2">
    <location>
        <begin position="1189"/>
        <end position="1220"/>
    </location>
</feature>
<feature type="compositionally biased region" description="Low complexity" evidence="2">
    <location>
        <begin position="1257"/>
        <end position="1269"/>
    </location>
</feature>
<proteinExistence type="predicted"/>
<feature type="compositionally biased region" description="Low complexity" evidence="2">
    <location>
        <begin position="430"/>
        <end position="453"/>
    </location>
</feature>
<feature type="compositionally biased region" description="Gly residues" evidence="2">
    <location>
        <begin position="480"/>
        <end position="489"/>
    </location>
</feature>
<keyword evidence="4" id="KW-1185">Reference proteome</keyword>
<evidence type="ECO:0000259" key="3">
    <source>
        <dbReference type="PROSITE" id="PS50157"/>
    </source>
</evidence>
<feature type="region of interest" description="Disordered" evidence="2">
    <location>
        <begin position="104"/>
        <end position="143"/>
    </location>
</feature>
<evidence type="ECO:0000256" key="2">
    <source>
        <dbReference type="SAM" id="MobiDB-lite"/>
    </source>
</evidence>
<name>A0ABM0K5U6_APLCA</name>
<reference evidence="5" key="1">
    <citation type="submission" date="2025-08" db="UniProtKB">
        <authorList>
            <consortium name="RefSeq"/>
        </authorList>
    </citation>
    <scope>IDENTIFICATION</scope>
</reference>
<dbReference type="PROSITE" id="PS50157">
    <property type="entry name" value="ZINC_FINGER_C2H2_2"/>
    <property type="match status" value="1"/>
</dbReference>
<feature type="region of interest" description="Disordered" evidence="2">
    <location>
        <begin position="1065"/>
        <end position="1275"/>
    </location>
</feature>
<feature type="compositionally biased region" description="Basic and acidic residues" evidence="2">
    <location>
        <begin position="1065"/>
        <end position="1087"/>
    </location>
</feature>
<feature type="compositionally biased region" description="Basic and acidic residues" evidence="2">
    <location>
        <begin position="903"/>
        <end position="919"/>
    </location>
</feature>
<keyword evidence="1" id="KW-0479">Metal-binding</keyword>
<keyword evidence="1" id="KW-0863">Zinc-finger</keyword>
<feature type="compositionally biased region" description="Low complexity" evidence="2">
    <location>
        <begin position="1152"/>
        <end position="1172"/>
    </location>
</feature>
<accession>A0ABM0K5U6</accession>
<organism evidence="4 5">
    <name type="scientific">Aplysia californica</name>
    <name type="common">California sea hare</name>
    <dbReference type="NCBI Taxonomy" id="6500"/>
    <lineage>
        <taxon>Eukaryota</taxon>
        <taxon>Metazoa</taxon>
        <taxon>Spiralia</taxon>
        <taxon>Lophotrochozoa</taxon>
        <taxon>Mollusca</taxon>
        <taxon>Gastropoda</taxon>
        <taxon>Heterobranchia</taxon>
        <taxon>Euthyneura</taxon>
        <taxon>Tectipleura</taxon>
        <taxon>Aplysiida</taxon>
        <taxon>Aplysioidea</taxon>
        <taxon>Aplysiidae</taxon>
        <taxon>Aplysia</taxon>
    </lineage>
</organism>
<dbReference type="RefSeq" id="XP_005109426.2">
    <property type="nucleotide sequence ID" value="XM_005109369.3"/>
</dbReference>
<dbReference type="InterPro" id="IPR013087">
    <property type="entry name" value="Znf_C2H2_type"/>
</dbReference>
<feature type="compositionally biased region" description="Acidic residues" evidence="2">
    <location>
        <begin position="467"/>
        <end position="479"/>
    </location>
</feature>
<gene>
    <name evidence="5" type="primary">LOC101855827</name>
</gene>
<sequence length="1398" mass="150878">MCKMDRKRCCQFLSHWYDVKVEGVRLRDWCRPLPEGRVKCSNCKIVIKYSSTGLKALKRHAHSMKHQENRAAQLAVKKKKAKAVAKAKSTSAVKNLPVVKPKSLVKQRPLTSSKSLSVGKSRPVVKPKSVTNKSVPGVKARPVSSKLVPRVSGPKFLSKPLQARSNNSSSSRKLLPVPLFTKVSSGSSVDRRSVLAAGGGERKEAAGIAVRTGGLVLGPGRKRSGEGRDVLSQLDRPLTIDVFVAGKKTEQTKGSPAEAQFIFGVKRGFVDVYICFYCGEEFSSRPVLREHQWMCDMKPPELQAVTPPGWAAQPASILSSGEPSPASPLPPLLCALEQDPASPYLTPQKDSNSCPYQQPSTFVRPPKESFVSALGLLPKKKAAQVCRKRRNTECESINLEEDVPVSPLVPRTPKLLISHLSREGREVNNSSEQPPSQSPSLFRRRLSLFSQSSRTEKDGQKEKEEEGSSEGSSSDDDDGGGGGGGGGRGKVGRPGRRNMTVCKSLYNLPVTSLLGQFVIKHFKGDPSLHVLSDIESHCLTSTPKKSPTAGRLRERRAMYPTTFRGYSGKAYPQHFHQYKFNSVQTKDFLRRVNTGLDKPSRKLKRSMPACCVRLVRISPRDLKRWIPSQNQLTVHLKPLTDPEIAFWTSPKRASAAESASVFPSGLSFSSPNVQKILGLRTKQEAAASRWRWPLSLSHVVSEEACAEMVQNRRRLFQSLICDSASGESGSSEEENSPSRAHSVLRRLLSTASPYLPFRQPCGALPDITNLKVDEGKDRLLQLSRTQVSGSLSEDCGDGEKKKVAAFGPCVSERQQGGRTVQLCERGGLAVPCVTVRSSTPQPPAHLPHQQIASSQTKPCLTTVPRLCGGHTVPLRNSTSEGEIIQPWTEQYATHRSSSLPASARHDKSSVDDAITDKSKLSSSSSSSIRPTRSKPDVHQDRQVIDRACDQTIVVATVPASKRPVHKELSLTLPPAPPKCPSLEQTSARSVWETQRNVAAGCCSAVCGTSSTATAEGKLLPGGAKIATKEGKSPPADKATIERAARALRLAMRNVASHALRHRVKVKETVSERQDDTSSCPEKVDDRSLTSCSENGGGGDDEVDGMSSTFPTCGGLAGGTTGNVMGGGEEGKDAGRVSCDGGGSVRERDMRTLRSLLSSSSSSISARATNSGSNATLSTKSRADAIPSVVKTNGTPEVDRGNSTLPVNPSAPSFLSSSQDQWCRRAGTPTKRLPERSSPRNTPTPNPPTPTPTPPPDADAATTDVASAAPQKSSSKHCVLSLTGNSLSPGKFGSLVRISSSSSSLSSPAKMSSVKSGRDSPLSSWRYERGLRELNPSTRGSRTPPQQQIQQQQQLRRASSVGKSMSVLQRAEFRKSLGTSFLLDAGQRKGQKVQVNWQL</sequence>